<dbReference type="EMBL" id="JARGYU010000002">
    <property type="protein sequence ID" value="MDZ5761263.1"/>
    <property type="molecule type" value="Genomic_DNA"/>
</dbReference>
<evidence type="ECO:0000313" key="3">
    <source>
        <dbReference type="Proteomes" id="UP001289135"/>
    </source>
</evidence>
<evidence type="ECO:0000313" key="2">
    <source>
        <dbReference type="EMBL" id="MDZ5761263.1"/>
    </source>
</evidence>
<dbReference type="RefSeq" id="WP_322498692.1">
    <property type="nucleotide sequence ID" value="NZ_JARGYU010000002.1"/>
</dbReference>
<dbReference type="CDD" id="cd06142">
    <property type="entry name" value="RNaseD_exo"/>
    <property type="match status" value="1"/>
</dbReference>
<dbReference type="InterPro" id="IPR012337">
    <property type="entry name" value="RNaseH-like_sf"/>
</dbReference>
<dbReference type="InterPro" id="IPR036397">
    <property type="entry name" value="RNaseH_sf"/>
</dbReference>
<dbReference type="Pfam" id="PF01612">
    <property type="entry name" value="DNA_pol_A_exo1"/>
    <property type="match status" value="1"/>
</dbReference>
<organism evidence="2 3">
    <name type="scientific">Lyticum sinuosum</name>
    <dbReference type="NCBI Taxonomy" id="1332059"/>
    <lineage>
        <taxon>Bacteria</taxon>
        <taxon>Pseudomonadati</taxon>
        <taxon>Pseudomonadota</taxon>
        <taxon>Alphaproteobacteria</taxon>
        <taxon>Rickettsiales</taxon>
        <taxon>Lyticum</taxon>
    </lineage>
</organism>
<sequence>MNIFIKTNESLQKHCEQMWKQPFIAIDTEFIANNSSYYPDLSLIQIAYACPDKENLHKIEDASSVISSSNKDLIIVLIDAKAGLNMNFLKEILENKQIIKVIHACQHDHLALKFNMKCQMQGIFDTQIARAFISEHRMISYRALVEHYCGIKLDKNQQMSDWLKRPLDRRQLDYAANDVNYLYKIYPIIFEEIKQRNYGKWVEEEVQNSIIEIEDNKNKIEKIFMNILFKEAPDLDNQKMAPYLMRLIKLREDIAQQNNIGRQNIISDKNLQNIVYCIIEEKNKIPVSILRINASFNLGSEKIKEIMSEINEYEVNEYKKIKKEMLKYYDTSHFARNLINLLNQVSQETGISADLIVNNAELRHITSIDQCDKLKHGWRYEVFGKKAKEIISQ</sequence>
<reference evidence="2" key="1">
    <citation type="submission" date="2023-02" db="EMBL/GenBank/DDBJ databases">
        <title>Host association and intracellularity evolved multiple times independently in the Rickettsiales.</title>
        <authorList>
            <person name="Castelli M."/>
            <person name="Nardi T."/>
            <person name="Gammuto L."/>
            <person name="Bellinzona G."/>
            <person name="Sabaneyeva E."/>
            <person name="Potekhin A."/>
            <person name="Serra V."/>
            <person name="Petroni G."/>
            <person name="Sassera D."/>
        </authorList>
    </citation>
    <scope>NUCLEOTIDE SEQUENCE</scope>
    <source>
        <strain evidence="2">USBL-36I1</strain>
    </source>
</reference>
<evidence type="ECO:0000259" key="1">
    <source>
        <dbReference type="SMART" id="SM00474"/>
    </source>
</evidence>
<dbReference type="SUPFAM" id="SSF47819">
    <property type="entry name" value="HRDC-like"/>
    <property type="match status" value="1"/>
</dbReference>
<dbReference type="PANTHER" id="PTHR47649">
    <property type="entry name" value="RIBONUCLEASE D"/>
    <property type="match status" value="1"/>
</dbReference>
<gene>
    <name evidence="2" type="ORF">Lyticum_00433</name>
</gene>
<proteinExistence type="predicted"/>
<dbReference type="InterPro" id="IPR002562">
    <property type="entry name" value="3'-5'_exonuclease_dom"/>
</dbReference>
<dbReference type="GO" id="GO:0003676">
    <property type="term" value="F:nucleic acid binding"/>
    <property type="evidence" value="ECO:0007669"/>
    <property type="project" value="InterPro"/>
</dbReference>
<dbReference type="SMART" id="SM00474">
    <property type="entry name" value="35EXOc"/>
    <property type="match status" value="1"/>
</dbReference>
<keyword evidence="3" id="KW-1185">Reference proteome</keyword>
<dbReference type="SUPFAM" id="SSF53098">
    <property type="entry name" value="Ribonuclease H-like"/>
    <property type="match status" value="1"/>
</dbReference>
<dbReference type="Proteomes" id="UP001289135">
    <property type="component" value="Unassembled WGS sequence"/>
</dbReference>
<accession>A0AAE4VM37</accession>
<dbReference type="AlphaFoldDB" id="A0AAE4VM37"/>
<dbReference type="InterPro" id="IPR010997">
    <property type="entry name" value="HRDC-like_sf"/>
</dbReference>
<dbReference type="InterPro" id="IPR051086">
    <property type="entry name" value="RNase_D-like"/>
</dbReference>
<feature type="domain" description="3'-5' exonuclease" evidence="1">
    <location>
        <begin position="2"/>
        <end position="194"/>
    </location>
</feature>
<dbReference type="GO" id="GO:0008408">
    <property type="term" value="F:3'-5' exonuclease activity"/>
    <property type="evidence" value="ECO:0007669"/>
    <property type="project" value="InterPro"/>
</dbReference>
<name>A0AAE4VM37_9RICK</name>
<dbReference type="GO" id="GO:0000166">
    <property type="term" value="F:nucleotide binding"/>
    <property type="evidence" value="ECO:0007669"/>
    <property type="project" value="InterPro"/>
</dbReference>
<protein>
    <submittedName>
        <fullName evidence="2">Ribonuclease D</fullName>
    </submittedName>
</protein>
<dbReference type="PANTHER" id="PTHR47649:SF1">
    <property type="entry name" value="RIBONUCLEASE D"/>
    <property type="match status" value="1"/>
</dbReference>
<comment type="caution">
    <text evidence="2">The sequence shown here is derived from an EMBL/GenBank/DDBJ whole genome shotgun (WGS) entry which is preliminary data.</text>
</comment>
<dbReference type="GO" id="GO:0006139">
    <property type="term" value="P:nucleobase-containing compound metabolic process"/>
    <property type="evidence" value="ECO:0007669"/>
    <property type="project" value="InterPro"/>
</dbReference>
<dbReference type="Gene3D" id="3.30.420.10">
    <property type="entry name" value="Ribonuclease H-like superfamily/Ribonuclease H"/>
    <property type="match status" value="1"/>
</dbReference>